<dbReference type="PROSITE" id="PS51178">
    <property type="entry name" value="PASTA"/>
    <property type="match status" value="4"/>
</dbReference>
<dbReference type="EMBL" id="VENP01000032">
    <property type="protein sequence ID" value="TNU73799.1"/>
    <property type="molecule type" value="Genomic_DNA"/>
</dbReference>
<evidence type="ECO:0000256" key="7">
    <source>
        <dbReference type="ARBA" id="ARBA00047899"/>
    </source>
</evidence>
<gene>
    <name evidence="13" type="primary">pknB</name>
    <name evidence="13" type="ORF">FH969_09360</name>
</gene>
<comment type="catalytic activity">
    <reaction evidence="7">
        <text>L-threonyl-[protein] + ATP = O-phospho-L-threonyl-[protein] + ADP + H(+)</text>
        <dbReference type="Rhea" id="RHEA:46608"/>
        <dbReference type="Rhea" id="RHEA-COMP:11060"/>
        <dbReference type="Rhea" id="RHEA-COMP:11605"/>
        <dbReference type="ChEBI" id="CHEBI:15378"/>
        <dbReference type="ChEBI" id="CHEBI:30013"/>
        <dbReference type="ChEBI" id="CHEBI:30616"/>
        <dbReference type="ChEBI" id="CHEBI:61977"/>
        <dbReference type="ChEBI" id="CHEBI:456216"/>
        <dbReference type="EC" id="2.7.11.1"/>
    </reaction>
</comment>
<dbReference type="InterPro" id="IPR008271">
    <property type="entry name" value="Ser/Thr_kinase_AS"/>
</dbReference>
<comment type="catalytic activity">
    <reaction evidence="8">
        <text>L-seryl-[protein] + ATP = O-phospho-L-seryl-[protein] + ADP + H(+)</text>
        <dbReference type="Rhea" id="RHEA:17989"/>
        <dbReference type="Rhea" id="RHEA-COMP:9863"/>
        <dbReference type="Rhea" id="RHEA-COMP:11604"/>
        <dbReference type="ChEBI" id="CHEBI:15378"/>
        <dbReference type="ChEBI" id="CHEBI:29999"/>
        <dbReference type="ChEBI" id="CHEBI:30616"/>
        <dbReference type="ChEBI" id="CHEBI:83421"/>
        <dbReference type="ChEBI" id="CHEBI:456216"/>
        <dbReference type="EC" id="2.7.11.1"/>
    </reaction>
</comment>
<evidence type="ECO:0000259" key="12">
    <source>
        <dbReference type="PROSITE" id="PS51178"/>
    </source>
</evidence>
<dbReference type="SMART" id="SM00220">
    <property type="entry name" value="S_TKc"/>
    <property type="match status" value="1"/>
</dbReference>
<name>A0A5C5BBE7_9MICO</name>
<dbReference type="EC" id="2.7.11.1" evidence="1"/>
<dbReference type="CDD" id="cd14014">
    <property type="entry name" value="STKc_PknB_like"/>
    <property type="match status" value="1"/>
</dbReference>
<dbReference type="Pfam" id="PF00069">
    <property type="entry name" value="Pkinase"/>
    <property type="match status" value="1"/>
</dbReference>
<dbReference type="PROSITE" id="PS50011">
    <property type="entry name" value="PROTEIN_KINASE_DOM"/>
    <property type="match status" value="1"/>
</dbReference>
<dbReference type="Pfam" id="PF03793">
    <property type="entry name" value="PASTA"/>
    <property type="match status" value="4"/>
</dbReference>
<dbReference type="AlphaFoldDB" id="A0A5C5BBE7"/>
<protein>
    <recommendedName>
        <fullName evidence="1">non-specific serine/threonine protein kinase</fullName>
        <ecNumber evidence="1">2.7.11.1</ecNumber>
    </recommendedName>
</protein>
<keyword evidence="6" id="KW-0067">ATP-binding</keyword>
<sequence length="670" mass="70393">MSALVTDPLVGRTVDGRYDVLRRIARGGMATVYLATDRRLDRRVALKVMHPHLADGTDVEARFRREARAAARLAHPGIVAVLDQGTDGETSYLTMEYVPGRTLRTEIAGLGALRLGEALAITEGVLDALAAAHRAGLVHRDVKPENVMLTRDRRVKVGDFGLARAVTEATAASTGTLLGTVAYLSPEIVSVGEADARADVYAVGIMLYEMITGSPPYDGVTPIQIAYRHVHEDVPPPSDAVPWLPMDVDDLVATLTARDLAVRPADAGVALEHVRRLRRDLDDRALALRASVPGRPDLLVDAAPDLPDDQASAESLDAASEDDADHDRTTALDRGPGTGTIALPIGAIAPREEETVAVAPERPARRTGRRRGRRVLVVLLVLLLLGAGGGAAWWFLLGPGSPVVVPPVVGRDATEVTAQLTDLDLEVSQEPAYDDTAPEGAVLAVDPGAGTSVPRGSEVTLTVSLGIEHRTVPTLVGLTQDEAEAALEQAQLAVGDVVPREDRDVPEGVVLDASEDAGASVPHTETIDLVVSSGPRVVTIDDYVGKGTESDIAVTDLARVLDITDEQITVTEVYSDTVPQGRVVSQTPEPGAEVPQGTPAALEVSKGPELVAVPDVERMSLADATAVLQGAGFVVSTKSSWGGLIGTVVDQSPAAGEMLARGSTVTLTYV</sequence>
<dbReference type="GO" id="GO:0004674">
    <property type="term" value="F:protein serine/threonine kinase activity"/>
    <property type="evidence" value="ECO:0007669"/>
    <property type="project" value="UniProtKB-KW"/>
</dbReference>
<feature type="domain" description="PASTA" evidence="12">
    <location>
        <begin position="400"/>
        <end position="465"/>
    </location>
</feature>
<evidence type="ECO:0000256" key="1">
    <source>
        <dbReference type="ARBA" id="ARBA00012513"/>
    </source>
</evidence>
<dbReference type="GO" id="GO:0005524">
    <property type="term" value="F:ATP binding"/>
    <property type="evidence" value="ECO:0007669"/>
    <property type="project" value="UniProtKB-KW"/>
</dbReference>
<evidence type="ECO:0000256" key="10">
    <source>
        <dbReference type="SAM" id="Phobius"/>
    </source>
</evidence>
<dbReference type="Gene3D" id="1.10.510.10">
    <property type="entry name" value="Transferase(Phosphotransferase) domain 1"/>
    <property type="match status" value="1"/>
</dbReference>
<dbReference type="OrthoDB" id="9762169at2"/>
<dbReference type="NCBIfam" id="NF033483">
    <property type="entry name" value="PknB_PASTA_kin"/>
    <property type="match status" value="1"/>
</dbReference>
<feature type="compositionally biased region" description="Low complexity" evidence="9">
    <location>
        <begin position="298"/>
        <end position="318"/>
    </location>
</feature>
<feature type="domain" description="Protein kinase" evidence="11">
    <location>
        <begin position="18"/>
        <end position="276"/>
    </location>
</feature>
<dbReference type="RefSeq" id="WP_139987054.1">
    <property type="nucleotide sequence ID" value="NZ_VENP01000032.1"/>
</dbReference>
<evidence type="ECO:0000256" key="8">
    <source>
        <dbReference type="ARBA" id="ARBA00048679"/>
    </source>
</evidence>
<dbReference type="PANTHER" id="PTHR43289">
    <property type="entry name" value="MITOGEN-ACTIVATED PROTEIN KINASE KINASE KINASE 20-RELATED"/>
    <property type="match status" value="1"/>
</dbReference>
<feature type="domain" description="PASTA" evidence="12">
    <location>
        <begin position="534"/>
        <end position="606"/>
    </location>
</feature>
<dbReference type="GO" id="GO:0045717">
    <property type="term" value="P:negative regulation of fatty acid biosynthetic process"/>
    <property type="evidence" value="ECO:0007669"/>
    <property type="project" value="UniProtKB-ARBA"/>
</dbReference>
<keyword evidence="3" id="KW-0808">Transferase</keyword>
<keyword evidence="4" id="KW-0547">Nucleotide-binding</keyword>
<organism evidence="13 14">
    <name type="scientific">Miniimonas arenae</name>
    <dbReference type="NCBI Taxonomy" id="676201"/>
    <lineage>
        <taxon>Bacteria</taxon>
        <taxon>Bacillati</taxon>
        <taxon>Actinomycetota</taxon>
        <taxon>Actinomycetes</taxon>
        <taxon>Micrococcales</taxon>
        <taxon>Beutenbergiaceae</taxon>
        <taxon>Miniimonas</taxon>
    </lineage>
</organism>
<proteinExistence type="predicted"/>
<dbReference type="InterPro" id="IPR011009">
    <property type="entry name" value="Kinase-like_dom_sf"/>
</dbReference>
<keyword evidence="10" id="KW-1133">Transmembrane helix</keyword>
<accession>A0A5C5BBE7</accession>
<keyword evidence="14" id="KW-1185">Reference proteome</keyword>
<evidence type="ECO:0000256" key="4">
    <source>
        <dbReference type="ARBA" id="ARBA00022741"/>
    </source>
</evidence>
<evidence type="ECO:0000256" key="2">
    <source>
        <dbReference type="ARBA" id="ARBA00022527"/>
    </source>
</evidence>
<keyword evidence="5 13" id="KW-0418">Kinase</keyword>
<keyword evidence="10" id="KW-0812">Transmembrane</keyword>
<reference evidence="13 14" key="1">
    <citation type="submission" date="2019-06" db="EMBL/GenBank/DDBJ databases">
        <title>Draft genome sequence of Miniimonas arenae KCTC 19750T isolated from sea sand.</title>
        <authorList>
            <person name="Park S.-J."/>
        </authorList>
    </citation>
    <scope>NUCLEOTIDE SEQUENCE [LARGE SCALE GENOMIC DNA]</scope>
    <source>
        <strain evidence="13 14">KCTC 19750</strain>
    </source>
</reference>
<evidence type="ECO:0000313" key="13">
    <source>
        <dbReference type="EMBL" id="TNU73799.1"/>
    </source>
</evidence>
<feature type="domain" description="PASTA" evidence="12">
    <location>
        <begin position="466"/>
        <end position="533"/>
    </location>
</feature>
<dbReference type="Gene3D" id="3.30.200.20">
    <property type="entry name" value="Phosphorylase Kinase, domain 1"/>
    <property type="match status" value="1"/>
</dbReference>
<dbReference type="PROSITE" id="PS00108">
    <property type="entry name" value="PROTEIN_KINASE_ST"/>
    <property type="match status" value="1"/>
</dbReference>
<comment type="caution">
    <text evidence="13">The sequence shown here is derived from an EMBL/GenBank/DDBJ whole genome shotgun (WGS) entry which is preliminary data.</text>
</comment>
<evidence type="ECO:0000256" key="3">
    <source>
        <dbReference type="ARBA" id="ARBA00022679"/>
    </source>
</evidence>
<keyword evidence="2" id="KW-0723">Serine/threonine-protein kinase</keyword>
<feature type="region of interest" description="Disordered" evidence="9">
    <location>
        <begin position="298"/>
        <end position="339"/>
    </location>
</feature>
<evidence type="ECO:0000256" key="5">
    <source>
        <dbReference type="ARBA" id="ARBA00022777"/>
    </source>
</evidence>
<feature type="transmembrane region" description="Helical" evidence="10">
    <location>
        <begin position="375"/>
        <end position="396"/>
    </location>
</feature>
<dbReference type="SMART" id="SM00740">
    <property type="entry name" value="PASTA"/>
    <property type="match status" value="4"/>
</dbReference>
<evidence type="ECO:0000259" key="11">
    <source>
        <dbReference type="PROSITE" id="PS50011"/>
    </source>
</evidence>
<dbReference type="SUPFAM" id="SSF54184">
    <property type="entry name" value="Penicillin-binding protein 2x (pbp-2x), c-terminal domain"/>
    <property type="match status" value="1"/>
</dbReference>
<dbReference type="FunFam" id="1.10.510.10:FF:000021">
    <property type="entry name" value="Serine/threonine protein kinase"/>
    <property type="match status" value="1"/>
</dbReference>
<keyword evidence="10" id="KW-0472">Membrane</keyword>
<feature type="domain" description="PASTA" evidence="12">
    <location>
        <begin position="607"/>
        <end position="670"/>
    </location>
</feature>
<evidence type="ECO:0000313" key="14">
    <source>
        <dbReference type="Proteomes" id="UP000313849"/>
    </source>
</evidence>
<dbReference type="Gene3D" id="3.30.10.20">
    <property type="match status" value="4"/>
</dbReference>
<dbReference type="SUPFAM" id="SSF56112">
    <property type="entry name" value="Protein kinase-like (PK-like)"/>
    <property type="match status" value="1"/>
</dbReference>
<evidence type="ECO:0000256" key="9">
    <source>
        <dbReference type="SAM" id="MobiDB-lite"/>
    </source>
</evidence>
<evidence type="ECO:0000256" key="6">
    <source>
        <dbReference type="ARBA" id="ARBA00022840"/>
    </source>
</evidence>
<dbReference type="InterPro" id="IPR005543">
    <property type="entry name" value="PASTA_dom"/>
</dbReference>
<dbReference type="FunFam" id="3.30.200.20:FF:000035">
    <property type="entry name" value="Serine/threonine protein kinase Stk1"/>
    <property type="match status" value="1"/>
</dbReference>
<dbReference type="PANTHER" id="PTHR43289:SF34">
    <property type="entry name" value="SERINE_THREONINE-PROTEIN KINASE YBDM-RELATED"/>
    <property type="match status" value="1"/>
</dbReference>
<dbReference type="InterPro" id="IPR000719">
    <property type="entry name" value="Prot_kinase_dom"/>
</dbReference>
<dbReference type="Proteomes" id="UP000313849">
    <property type="component" value="Unassembled WGS sequence"/>
</dbReference>
<dbReference type="CDD" id="cd06577">
    <property type="entry name" value="PASTA_pknB"/>
    <property type="match status" value="4"/>
</dbReference>